<dbReference type="PANTHER" id="PTHR12151">
    <property type="entry name" value="ELECTRON TRANSPORT PROTIN SCO1/SENC FAMILY MEMBER"/>
    <property type="match status" value="1"/>
</dbReference>
<name>A0A368ZMT2_9FLAO</name>
<dbReference type="PANTHER" id="PTHR12151:SF25">
    <property type="entry name" value="LINALOOL DEHYDRATASE_ISOMERASE DOMAIN-CONTAINING PROTEIN"/>
    <property type="match status" value="1"/>
</dbReference>
<feature type="transmembrane region" description="Helical" evidence="5">
    <location>
        <begin position="7"/>
        <end position="28"/>
    </location>
</feature>
<evidence type="ECO:0000256" key="3">
    <source>
        <dbReference type="PIRSR" id="PIRSR603782-1"/>
    </source>
</evidence>
<keyword evidence="8" id="KW-1185">Reference proteome</keyword>
<dbReference type="RefSeq" id="WP_114307766.1">
    <property type="nucleotide sequence ID" value="NZ_QPJO01000001.1"/>
</dbReference>
<proteinExistence type="inferred from homology"/>
<gene>
    <name evidence="7" type="ORF">DFQ08_10113</name>
</gene>
<dbReference type="Proteomes" id="UP000253436">
    <property type="component" value="Unassembled WGS sequence"/>
</dbReference>
<dbReference type="Gene3D" id="3.40.30.10">
    <property type="entry name" value="Glutaredoxin"/>
    <property type="match status" value="1"/>
</dbReference>
<organism evidence="7 8">
    <name type="scientific">Winogradskyella arenosi</name>
    <dbReference type="NCBI Taxonomy" id="533325"/>
    <lineage>
        <taxon>Bacteria</taxon>
        <taxon>Pseudomonadati</taxon>
        <taxon>Bacteroidota</taxon>
        <taxon>Flavobacteriia</taxon>
        <taxon>Flavobacteriales</taxon>
        <taxon>Flavobacteriaceae</taxon>
        <taxon>Winogradskyella</taxon>
    </lineage>
</organism>
<dbReference type="CDD" id="cd02968">
    <property type="entry name" value="SCO"/>
    <property type="match status" value="1"/>
</dbReference>
<evidence type="ECO:0000313" key="7">
    <source>
        <dbReference type="EMBL" id="RCW93223.1"/>
    </source>
</evidence>
<dbReference type="PROSITE" id="PS51352">
    <property type="entry name" value="THIOREDOXIN_2"/>
    <property type="match status" value="1"/>
</dbReference>
<keyword evidence="2 3" id="KW-0186">Copper</keyword>
<comment type="similarity">
    <text evidence="1">Belongs to the SCO1/2 family.</text>
</comment>
<evidence type="ECO:0000256" key="4">
    <source>
        <dbReference type="PIRSR" id="PIRSR603782-2"/>
    </source>
</evidence>
<keyword evidence="5" id="KW-1133">Transmembrane helix</keyword>
<protein>
    <submittedName>
        <fullName evidence="7">Protein SCO1/2</fullName>
    </submittedName>
</protein>
<dbReference type="EMBL" id="QPJO01000001">
    <property type="protein sequence ID" value="RCW93223.1"/>
    <property type="molecule type" value="Genomic_DNA"/>
</dbReference>
<evidence type="ECO:0000256" key="2">
    <source>
        <dbReference type="ARBA" id="ARBA00023008"/>
    </source>
</evidence>
<keyword evidence="4" id="KW-1015">Disulfide bond</keyword>
<dbReference type="GO" id="GO:0046872">
    <property type="term" value="F:metal ion binding"/>
    <property type="evidence" value="ECO:0007669"/>
    <property type="project" value="UniProtKB-KW"/>
</dbReference>
<feature type="binding site" evidence="3">
    <location>
        <position position="194"/>
    </location>
    <ligand>
        <name>Cu cation</name>
        <dbReference type="ChEBI" id="CHEBI:23378"/>
    </ligand>
</feature>
<dbReference type="Pfam" id="PF02630">
    <property type="entry name" value="SCO1-SenC"/>
    <property type="match status" value="1"/>
</dbReference>
<keyword evidence="5" id="KW-0812">Transmembrane</keyword>
<sequence length="253" mass="28486">MSKKANYSYIGIAFVILIFGILFVPKIIDRVTGGDIIREESRSKDVLNSHLESSVKVKSDLAYLEINGAPKKVPHFSFTNQDGETITNEDYLGKVYVVEFFFTTCPTICPIMNRNLVTVQEEFKNFKDFGVASFTIAPDIDTPEVLKAYAEKYGITNPNWHFMTGDETRIYKLANEGFNLYTAKDETVVGGFEHSGNFALIDKEGYIRSRKDEFGNPKIFYNGLISEAVGVDEDGIAQEITILKEDIAKLLKE</sequence>
<evidence type="ECO:0000313" key="8">
    <source>
        <dbReference type="Proteomes" id="UP000253436"/>
    </source>
</evidence>
<feature type="binding site" evidence="3">
    <location>
        <position position="109"/>
    </location>
    <ligand>
        <name>Cu cation</name>
        <dbReference type="ChEBI" id="CHEBI:23378"/>
    </ligand>
</feature>
<dbReference type="InterPro" id="IPR003782">
    <property type="entry name" value="SCO1/SenC"/>
</dbReference>
<dbReference type="SUPFAM" id="SSF52833">
    <property type="entry name" value="Thioredoxin-like"/>
    <property type="match status" value="1"/>
</dbReference>
<feature type="binding site" evidence="3">
    <location>
        <position position="105"/>
    </location>
    <ligand>
        <name>Cu cation</name>
        <dbReference type="ChEBI" id="CHEBI:23378"/>
    </ligand>
</feature>
<evidence type="ECO:0000259" key="6">
    <source>
        <dbReference type="PROSITE" id="PS51352"/>
    </source>
</evidence>
<dbReference type="AlphaFoldDB" id="A0A368ZMT2"/>
<keyword evidence="5" id="KW-0472">Membrane</keyword>
<comment type="caution">
    <text evidence="7">The sequence shown here is derived from an EMBL/GenBank/DDBJ whole genome shotgun (WGS) entry which is preliminary data.</text>
</comment>
<dbReference type="OrthoDB" id="9811998at2"/>
<keyword evidence="3" id="KW-0479">Metal-binding</keyword>
<evidence type="ECO:0000256" key="5">
    <source>
        <dbReference type="SAM" id="Phobius"/>
    </source>
</evidence>
<evidence type="ECO:0000256" key="1">
    <source>
        <dbReference type="ARBA" id="ARBA00010996"/>
    </source>
</evidence>
<reference evidence="7 8" key="1">
    <citation type="submission" date="2018-07" db="EMBL/GenBank/DDBJ databases">
        <title>Genomic Encyclopedia of Type Strains, Phase III (KMG-III): the genomes of soil and plant-associated and newly described type strains.</title>
        <authorList>
            <person name="Whitman W."/>
        </authorList>
    </citation>
    <scope>NUCLEOTIDE SEQUENCE [LARGE SCALE GENOMIC DNA]</scope>
    <source>
        <strain evidence="7 8">CECT 7958</strain>
    </source>
</reference>
<dbReference type="InterPro" id="IPR013766">
    <property type="entry name" value="Thioredoxin_domain"/>
</dbReference>
<feature type="domain" description="Thioredoxin" evidence="6">
    <location>
        <begin position="67"/>
        <end position="241"/>
    </location>
</feature>
<dbReference type="InterPro" id="IPR036249">
    <property type="entry name" value="Thioredoxin-like_sf"/>
</dbReference>
<accession>A0A368ZMT2</accession>
<feature type="disulfide bond" description="Redox-active" evidence="4">
    <location>
        <begin position="105"/>
        <end position="109"/>
    </location>
</feature>